<dbReference type="PANTHER" id="PTHR48111">
    <property type="entry name" value="REGULATOR OF RPOS"/>
    <property type="match status" value="1"/>
</dbReference>
<dbReference type="SMART" id="SM00448">
    <property type="entry name" value="REC"/>
    <property type="match status" value="1"/>
</dbReference>
<evidence type="ECO:0000259" key="9">
    <source>
        <dbReference type="PROSITE" id="PS51755"/>
    </source>
</evidence>
<feature type="modified residue" description="4-aspartylphosphate" evidence="6">
    <location>
        <position position="50"/>
    </location>
</feature>
<dbReference type="InterPro" id="IPR001789">
    <property type="entry name" value="Sig_transdc_resp-reg_receiver"/>
</dbReference>
<evidence type="ECO:0000256" key="1">
    <source>
        <dbReference type="ARBA" id="ARBA00022553"/>
    </source>
</evidence>
<accession>A0A2N1IZP6</accession>
<keyword evidence="5" id="KW-0804">Transcription</keyword>
<dbReference type="Proteomes" id="UP000233248">
    <property type="component" value="Unassembled WGS sequence"/>
</dbReference>
<comment type="caution">
    <text evidence="10">The sequence shown here is derived from an EMBL/GenBank/DDBJ whole genome shotgun (WGS) entry which is preliminary data.</text>
</comment>
<evidence type="ECO:0000313" key="10">
    <source>
        <dbReference type="EMBL" id="PKI79775.1"/>
    </source>
</evidence>
<evidence type="ECO:0000256" key="2">
    <source>
        <dbReference type="ARBA" id="ARBA00023012"/>
    </source>
</evidence>
<keyword evidence="4 7" id="KW-0238">DNA-binding</keyword>
<protein>
    <submittedName>
        <fullName evidence="10">DNA-binding response regulator</fullName>
    </submittedName>
</protein>
<dbReference type="GO" id="GO:0000156">
    <property type="term" value="F:phosphorelay response regulator activity"/>
    <property type="evidence" value="ECO:0007669"/>
    <property type="project" value="TreeGrafter"/>
</dbReference>
<dbReference type="InterPro" id="IPR001867">
    <property type="entry name" value="OmpR/PhoB-type_DNA-bd"/>
</dbReference>
<feature type="domain" description="Response regulatory" evidence="8">
    <location>
        <begin position="2"/>
        <end position="115"/>
    </location>
</feature>
<dbReference type="PANTHER" id="PTHR48111:SF1">
    <property type="entry name" value="TWO-COMPONENT RESPONSE REGULATOR ORR33"/>
    <property type="match status" value="1"/>
</dbReference>
<evidence type="ECO:0000256" key="4">
    <source>
        <dbReference type="ARBA" id="ARBA00023125"/>
    </source>
</evidence>
<dbReference type="CDD" id="cd00383">
    <property type="entry name" value="trans_reg_C"/>
    <property type="match status" value="1"/>
</dbReference>
<sequence length="218" mass="25467">MKILVLEDNERLLKLIKNSLEKEGFIVDCFDNGDDALDALQGGYKCFILDINVPLIDGITILEYIRMHYKEVPVLIISSNHDLEKIEKSYKMGCDDYIKKPFYIFELIQKVKKLCSPASFKYQLTQNCIFDIKEHKLYIDDDEVELTKKEILFLQLFSQNLHHVASYDEIVNYVWEGEETNLTNIRAMIKRLRKKLPTDSIVIVKGMGYSLNKNAKFI</sequence>
<dbReference type="OrthoDB" id="5343355at2"/>
<dbReference type="SUPFAM" id="SSF52172">
    <property type="entry name" value="CheY-like"/>
    <property type="match status" value="1"/>
</dbReference>
<name>A0A2N1IZP6_9BACT</name>
<dbReference type="EMBL" id="NXIF01000057">
    <property type="protein sequence ID" value="PKI79775.1"/>
    <property type="molecule type" value="Genomic_DNA"/>
</dbReference>
<keyword evidence="11" id="KW-1185">Reference proteome</keyword>
<dbReference type="GO" id="GO:0000976">
    <property type="term" value="F:transcription cis-regulatory region binding"/>
    <property type="evidence" value="ECO:0007669"/>
    <property type="project" value="TreeGrafter"/>
</dbReference>
<dbReference type="GO" id="GO:0006355">
    <property type="term" value="P:regulation of DNA-templated transcription"/>
    <property type="evidence" value="ECO:0007669"/>
    <property type="project" value="InterPro"/>
</dbReference>
<dbReference type="SMART" id="SM00862">
    <property type="entry name" value="Trans_reg_C"/>
    <property type="match status" value="1"/>
</dbReference>
<evidence type="ECO:0000256" key="5">
    <source>
        <dbReference type="ARBA" id="ARBA00023163"/>
    </source>
</evidence>
<dbReference type="AlphaFoldDB" id="A0A2N1IZP6"/>
<dbReference type="Pfam" id="PF00072">
    <property type="entry name" value="Response_reg"/>
    <property type="match status" value="1"/>
</dbReference>
<reference evidence="10 11" key="1">
    <citation type="submission" date="2017-09" db="EMBL/GenBank/DDBJ databases">
        <title>Genomics of the genus Arcobacter.</title>
        <authorList>
            <person name="Perez-Cataluna A."/>
            <person name="Figueras M.J."/>
            <person name="Salas-Masso N."/>
        </authorList>
    </citation>
    <scope>NUCLEOTIDE SEQUENCE [LARGE SCALE GENOMIC DNA]</scope>
    <source>
        <strain evidence="10 11">DSM 18005</strain>
    </source>
</reference>
<evidence type="ECO:0000256" key="6">
    <source>
        <dbReference type="PROSITE-ProRule" id="PRU00169"/>
    </source>
</evidence>
<dbReference type="RefSeq" id="WP_101185867.1">
    <property type="nucleotide sequence ID" value="NZ_CP031218.1"/>
</dbReference>
<dbReference type="PROSITE" id="PS50110">
    <property type="entry name" value="RESPONSE_REGULATORY"/>
    <property type="match status" value="1"/>
</dbReference>
<keyword evidence="3" id="KW-0805">Transcription regulation</keyword>
<organism evidence="10 11">
    <name type="scientific">Malaciobacter halophilus</name>
    <dbReference type="NCBI Taxonomy" id="197482"/>
    <lineage>
        <taxon>Bacteria</taxon>
        <taxon>Pseudomonadati</taxon>
        <taxon>Campylobacterota</taxon>
        <taxon>Epsilonproteobacteria</taxon>
        <taxon>Campylobacterales</taxon>
        <taxon>Arcobacteraceae</taxon>
        <taxon>Malaciobacter</taxon>
    </lineage>
</organism>
<keyword evidence="2" id="KW-0902">Two-component regulatory system</keyword>
<evidence type="ECO:0000259" key="8">
    <source>
        <dbReference type="PROSITE" id="PS50110"/>
    </source>
</evidence>
<evidence type="ECO:0000256" key="3">
    <source>
        <dbReference type="ARBA" id="ARBA00023015"/>
    </source>
</evidence>
<feature type="domain" description="OmpR/PhoB-type" evidence="9">
    <location>
        <begin position="119"/>
        <end position="213"/>
    </location>
</feature>
<dbReference type="GO" id="GO:0032993">
    <property type="term" value="C:protein-DNA complex"/>
    <property type="evidence" value="ECO:0007669"/>
    <property type="project" value="TreeGrafter"/>
</dbReference>
<dbReference type="InterPro" id="IPR036388">
    <property type="entry name" value="WH-like_DNA-bd_sf"/>
</dbReference>
<dbReference type="InterPro" id="IPR039420">
    <property type="entry name" value="WalR-like"/>
</dbReference>
<dbReference type="InterPro" id="IPR011006">
    <property type="entry name" value="CheY-like_superfamily"/>
</dbReference>
<dbReference type="Pfam" id="PF00486">
    <property type="entry name" value="Trans_reg_C"/>
    <property type="match status" value="1"/>
</dbReference>
<gene>
    <name evidence="10" type="ORF">CP960_12725</name>
</gene>
<dbReference type="Gene3D" id="1.10.10.10">
    <property type="entry name" value="Winged helix-like DNA-binding domain superfamily/Winged helix DNA-binding domain"/>
    <property type="match status" value="1"/>
</dbReference>
<dbReference type="PROSITE" id="PS51755">
    <property type="entry name" value="OMPR_PHOB"/>
    <property type="match status" value="1"/>
</dbReference>
<keyword evidence="1 6" id="KW-0597">Phosphoprotein</keyword>
<dbReference type="Gene3D" id="3.40.50.2300">
    <property type="match status" value="1"/>
</dbReference>
<evidence type="ECO:0000256" key="7">
    <source>
        <dbReference type="PROSITE-ProRule" id="PRU01091"/>
    </source>
</evidence>
<feature type="DNA-binding region" description="OmpR/PhoB-type" evidence="7">
    <location>
        <begin position="119"/>
        <end position="213"/>
    </location>
</feature>
<dbReference type="GO" id="GO:0005829">
    <property type="term" value="C:cytosol"/>
    <property type="evidence" value="ECO:0007669"/>
    <property type="project" value="TreeGrafter"/>
</dbReference>
<evidence type="ECO:0000313" key="11">
    <source>
        <dbReference type="Proteomes" id="UP000233248"/>
    </source>
</evidence>
<dbReference type="KEGG" id="ahs:AHALO_0281"/>
<proteinExistence type="predicted"/>